<keyword evidence="2" id="KW-0732">Signal</keyword>
<dbReference type="InterPro" id="IPR016987">
    <property type="entry name" value="UCP023238"/>
</dbReference>
<protein>
    <recommendedName>
        <fullName evidence="5">Secreted protein</fullName>
    </recommendedName>
</protein>
<name>A0ABZ0JZC7_9GAMM</name>
<gene>
    <name evidence="3" type="ORF">RGE70_16140</name>
</gene>
<dbReference type="Proteomes" id="UP001529491">
    <property type="component" value="Chromosome"/>
</dbReference>
<dbReference type="EMBL" id="CP136522">
    <property type="protein sequence ID" value="WOT04825.1"/>
    <property type="molecule type" value="Genomic_DNA"/>
</dbReference>
<dbReference type="PIRSF" id="PIRSF032038">
    <property type="entry name" value="UCP023238"/>
    <property type="match status" value="1"/>
</dbReference>
<feature type="region of interest" description="Disordered" evidence="1">
    <location>
        <begin position="52"/>
        <end position="84"/>
    </location>
</feature>
<accession>A0ABZ0JZC7</accession>
<evidence type="ECO:0000256" key="1">
    <source>
        <dbReference type="SAM" id="MobiDB-lite"/>
    </source>
</evidence>
<evidence type="ECO:0000313" key="3">
    <source>
        <dbReference type="EMBL" id="WOT04825.1"/>
    </source>
</evidence>
<sequence>MSKPSLLLLTTVSMLLPAIANASIETKLTQCAAVSDKLERLICYDKLSATLSKPGKHHAAPKASAAATTPDARDADEFGKIKKDKNPDQSIKLTVSKVSKDPYGALKIEFDNGQIWKQTDSRSFKLKAKQEVFIKKAALGSYMLGTENRNTTIRVKRLK</sequence>
<feature type="compositionally biased region" description="Basic and acidic residues" evidence="1">
    <location>
        <begin position="71"/>
        <end position="84"/>
    </location>
</feature>
<dbReference type="RefSeq" id="WP_310472461.1">
    <property type="nucleotide sequence ID" value="NZ_CP136522.1"/>
</dbReference>
<organism evidence="3 4">
    <name type="scientific">Shewanella youngdeokensis</name>
    <dbReference type="NCBI Taxonomy" id="2999068"/>
    <lineage>
        <taxon>Bacteria</taxon>
        <taxon>Pseudomonadati</taxon>
        <taxon>Pseudomonadota</taxon>
        <taxon>Gammaproteobacteria</taxon>
        <taxon>Alteromonadales</taxon>
        <taxon>Shewanellaceae</taxon>
        <taxon>Shewanella</taxon>
    </lineage>
</organism>
<proteinExistence type="predicted"/>
<evidence type="ECO:0008006" key="5">
    <source>
        <dbReference type="Google" id="ProtNLM"/>
    </source>
</evidence>
<keyword evidence="4" id="KW-1185">Reference proteome</keyword>
<evidence type="ECO:0000313" key="4">
    <source>
        <dbReference type="Proteomes" id="UP001529491"/>
    </source>
</evidence>
<feature type="chain" id="PRO_5046016651" description="Secreted protein" evidence="2">
    <location>
        <begin position="23"/>
        <end position="159"/>
    </location>
</feature>
<feature type="compositionally biased region" description="Low complexity" evidence="1">
    <location>
        <begin position="61"/>
        <end position="70"/>
    </location>
</feature>
<evidence type="ECO:0000256" key="2">
    <source>
        <dbReference type="SAM" id="SignalP"/>
    </source>
</evidence>
<feature type="signal peptide" evidence="2">
    <location>
        <begin position="1"/>
        <end position="22"/>
    </location>
</feature>
<reference evidence="3 4" key="1">
    <citation type="submission" date="2023-10" db="EMBL/GenBank/DDBJ databases">
        <title>Complete genome sequence of Shewanella sp. DAU334.</title>
        <authorList>
            <person name="Lee Y.-S."/>
            <person name="Jeong H.-R."/>
            <person name="Hwang E.-J."/>
            <person name="Choi Y.-L."/>
            <person name="Kim G.-D."/>
        </authorList>
    </citation>
    <scope>NUCLEOTIDE SEQUENCE [LARGE SCALE GENOMIC DNA]</scope>
    <source>
        <strain evidence="3 4">DAU334</strain>
    </source>
</reference>